<dbReference type="Proteomes" id="UP001138802">
    <property type="component" value="Unassembled WGS sequence"/>
</dbReference>
<proteinExistence type="predicted"/>
<gene>
    <name evidence="1" type="ORF">CKO25_16055</name>
</gene>
<name>A0A9X0WL79_9GAMM</name>
<dbReference type="Gene3D" id="3.20.20.80">
    <property type="entry name" value="Glycosidases"/>
    <property type="match status" value="1"/>
</dbReference>
<dbReference type="InterPro" id="IPR017853">
    <property type="entry name" value="GH"/>
</dbReference>
<keyword evidence="2" id="KW-1185">Reference proteome</keyword>
<organism evidence="1 2">
    <name type="scientific">Thiocapsa imhoffii</name>
    <dbReference type="NCBI Taxonomy" id="382777"/>
    <lineage>
        <taxon>Bacteria</taxon>
        <taxon>Pseudomonadati</taxon>
        <taxon>Pseudomonadota</taxon>
        <taxon>Gammaproteobacteria</taxon>
        <taxon>Chromatiales</taxon>
        <taxon>Chromatiaceae</taxon>
        <taxon>Thiocapsa</taxon>
    </lineage>
</organism>
<accession>A0A9X0WL79</accession>
<dbReference type="AlphaFoldDB" id="A0A9X0WL79"/>
<evidence type="ECO:0000313" key="2">
    <source>
        <dbReference type="Proteomes" id="UP001138802"/>
    </source>
</evidence>
<protein>
    <submittedName>
        <fullName evidence="1">Uncharacterized protein</fullName>
    </submittedName>
</protein>
<reference evidence="1 2" key="1">
    <citation type="journal article" date="2020" name="Microorganisms">
        <title>Osmotic Adaptation and Compatible Solute Biosynthesis of Phototrophic Bacteria as Revealed from Genome Analyses.</title>
        <authorList>
            <person name="Imhoff J.F."/>
            <person name="Rahn T."/>
            <person name="Kunzel S."/>
            <person name="Keller A."/>
            <person name="Neulinger S.C."/>
        </authorList>
    </citation>
    <scope>NUCLEOTIDE SEQUENCE [LARGE SCALE GENOMIC DNA]</scope>
    <source>
        <strain evidence="1 2">DSM 21303</strain>
    </source>
</reference>
<sequence length="88" mass="9851">MFDELRALNAHKPIVVFEMSSAVEGGDKDAWIRAAVGDMMAWGIAGFAWFEVDKETDWRLATGVDVDLTEWLRGRLQGHAQTLIESVD</sequence>
<dbReference type="SUPFAM" id="SSF51445">
    <property type="entry name" value="(Trans)glycosidases"/>
    <property type="match status" value="1"/>
</dbReference>
<evidence type="ECO:0000313" key="1">
    <source>
        <dbReference type="EMBL" id="MBK1646132.1"/>
    </source>
</evidence>
<dbReference type="RefSeq" id="WP_200388948.1">
    <property type="nucleotide sequence ID" value="NZ_NRSD01000020.1"/>
</dbReference>
<dbReference type="EMBL" id="NRSD01000020">
    <property type="protein sequence ID" value="MBK1646132.1"/>
    <property type="molecule type" value="Genomic_DNA"/>
</dbReference>
<comment type="caution">
    <text evidence="1">The sequence shown here is derived from an EMBL/GenBank/DDBJ whole genome shotgun (WGS) entry which is preliminary data.</text>
</comment>